<organism evidence="2 3">
    <name type="scientific">Mesorhabditis belari</name>
    <dbReference type="NCBI Taxonomy" id="2138241"/>
    <lineage>
        <taxon>Eukaryota</taxon>
        <taxon>Metazoa</taxon>
        <taxon>Ecdysozoa</taxon>
        <taxon>Nematoda</taxon>
        <taxon>Chromadorea</taxon>
        <taxon>Rhabditida</taxon>
        <taxon>Rhabditina</taxon>
        <taxon>Rhabditomorpha</taxon>
        <taxon>Rhabditoidea</taxon>
        <taxon>Rhabditidae</taxon>
        <taxon>Mesorhabditinae</taxon>
        <taxon>Mesorhabditis</taxon>
    </lineage>
</organism>
<keyword evidence="1" id="KW-0812">Transmembrane</keyword>
<name>A0AAF3ERX4_9BILA</name>
<feature type="transmembrane region" description="Helical" evidence="1">
    <location>
        <begin position="68"/>
        <end position="89"/>
    </location>
</feature>
<protein>
    <submittedName>
        <fullName evidence="3">Uncharacterized protein</fullName>
    </submittedName>
</protein>
<feature type="transmembrane region" description="Helical" evidence="1">
    <location>
        <begin position="109"/>
        <end position="127"/>
    </location>
</feature>
<keyword evidence="2" id="KW-1185">Reference proteome</keyword>
<evidence type="ECO:0000313" key="3">
    <source>
        <dbReference type="WBParaSite" id="MBELARI_LOCUS16778"/>
    </source>
</evidence>
<dbReference type="WBParaSite" id="MBELARI_LOCUS16778">
    <property type="protein sequence ID" value="MBELARI_LOCUS16778"/>
    <property type="gene ID" value="MBELARI_LOCUS16778"/>
</dbReference>
<keyword evidence="1" id="KW-1133">Transmembrane helix</keyword>
<sequence length="228" mass="25220">MISTLWLTLDAVGSFLLGLVLFTVPHIAGNFIFQRETDGVHWHLIRCVGGQFMAAALASYLLKNSNKVTHTVCYIMRIVAYILLLLLHFETRSVNPKLVNQQIMDVVKYGCFSGVFLNILMLLGNGWPIEPSGQLFIPIGQYRVDLHWKRLVGFPEMAPPSTSERRAGREPRVVRSSDGRTLRLLVLCGTVCPSLADVSGPQGCHSVSCFVLRRDSLGSSVVPVEIPA</sequence>
<dbReference type="Proteomes" id="UP000887575">
    <property type="component" value="Unassembled WGS sequence"/>
</dbReference>
<evidence type="ECO:0000256" key="1">
    <source>
        <dbReference type="SAM" id="Phobius"/>
    </source>
</evidence>
<reference evidence="3" key="1">
    <citation type="submission" date="2024-02" db="UniProtKB">
        <authorList>
            <consortium name="WormBaseParasite"/>
        </authorList>
    </citation>
    <scope>IDENTIFICATION</scope>
</reference>
<proteinExistence type="predicted"/>
<accession>A0AAF3ERX4</accession>
<dbReference type="AlphaFoldDB" id="A0AAF3ERX4"/>
<keyword evidence="1" id="KW-0472">Membrane</keyword>
<evidence type="ECO:0000313" key="2">
    <source>
        <dbReference type="Proteomes" id="UP000887575"/>
    </source>
</evidence>
<feature type="transmembrane region" description="Helical" evidence="1">
    <location>
        <begin position="44"/>
        <end position="62"/>
    </location>
</feature>
<feature type="transmembrane region" description="Helical" evidence="1">
    <location>
        <begin position="12"/>
        <end position="32"/>
    </location>
</feature>